<reference evidence="1 2" key="1">
    <citation type="submission" date="2019-11" db="EMBL/GenBank/DDBJ databases">
        <title>Metabolism of dissolved organic matter in forest soils.</title>
        <authorList>
            <person name="Cyle K.T."/>
            <person name="Wilhelm R.C."/>
            <person name="Martinez C.E."/>
        </authorList>
    </citation>
    <scope>NUCLEOTIDE SEQUENCE [LARGE SCALE GENOMIC DNA]</scope>
    <source>
        <strain evidence="1 2">5N</strain>
    </source>
</reference>
<evidence type="ECO:0000313" key="1">
    <source>
        <dbReference type="EMBL" id="NPT59711.1"/>
    </source>
</evidence>
<accession>A0A972NTT0</accession>
<protein>
    <submittedName>
        <fullName evidence="1">Uncharacterized protein</fullName>
    </submittedName>
</protein>
<dbReference type="EMBL" id="WOEZ01000196">
    <property type="protein sequence ID" value="NPT59711.1"/>
    <property type="molecule type" value="Genomic_DNA"/>
</dbReference>
<comment type="caution">
    <text evidence="1">The sequence shown here is derived from an EMBL/GenBank/DDBJ whole genome shotgun (WGS) entry which is preliminary data.</text>
</comment>
<gene>
    <name evidence="1" type="ORF">GNZ13_35445</name>
</gene>
<dbReference type="Proteomes" id="UP000655523">
    <property type="component" value="Unassembled WGS sequence"/>
</dbReference>
<organism evidence="1 2">
    <name type="scientific">Paraburkholderia elongata</name>
    <dbReference type="NCBI Taxonomy" id="2675747"/>
    <lineage>
        <taxon>Bacteria</taxon>
        <taxon>Pseudomonadati</taxon>
        <taxon>Pseudomonadota</taxon>
        <taxon>Betaproteobacteria</taxon>
        <taxon>Burkholderiales</taxon>
        <taxon>Burkholderiaceae</taxon>
        <taxon>Paraburkholderia</taxon>
    </lineage>
</organism>
<evidence type="ECO:0000313" key="2">
    <source>
        <dbReference type="Proteomes" id="UP000655523"/>
    </source>
</evidence>
<dbReference type="RefSeq" id="WP_172173286.1">
    <property type="nucleotide sequence ID" value="NZ_WOEZ01000196.1"/>
</dbReference>
<name>A0A972NTT0_9BURK</name>
<dbReference type="AlphaFoldDB" id="A0A972NTT0"/>
<proteinExistence type="predicted"/>
<keyword evidence="2" id="KW-1185">Reference proteome</keyword>
<sequence>MTRLRFDEVSIKRTFRWRDPVTGKPRQETKKFWQTVNPFNKGADGSPKTRGEIMFELEQQARLWMLRKENDARDAAQRKTAECRA</sequence>